<dbReference type="Proteomes" id="UP000177268">
    <property type="component" value="Unassembled WGS sequence"/>
</dbReference>
<keyword evidence="1" id="KW-0472">Membrane</keyword>
<keyword evidence="1" id="KW-1133">Transmembrane helix</keyword>
<evidence type="ECO:0000313" key="3">
    <source>
        <dbReference type="Proteomes" id="UP000177268"/>
    </source>
</evidence>
<evidence type="ECO:0000313" key="2">
    <source>
        <dbReference type="EMBL" id="OGG11570.1"/>
    </source>
</evidence>
<reference evidence="2 3" key="1">
    <citation type="journal article" date="2016" name="Nat. Commun.">
        <title>Thousands of microbial genomes shed light on interconnected biogeochemical processes in an aquifer system.</title>
        <authorList>
            <person name="Anantharaman K."/>
            <person name="Brown C.T."/>
            <person name="Hug L.A."/>
            <person name="Sharon I."/>
            <person name="Castelle C.J."/>
            <person name="Probst A.J."/>
            <person name="Thomas B.C."/>
            <person name="Singh A."/>
            <person name="Wilkins M.J."/>
            <person name="Karaoz U."/>
            <person name="Brodie E.L."/>
            <person name="Williams K.H."/>
            <person name="Hubbard S.S."/>
            <person name="Banfield J.F."/>
        </authorList>
    </citation>
    <scope>NUCLEOTIDE SEQUENCE [LARGE SCALE GENOMIC DNA]</scope>
</reference>
<name>A0A1F5ZGK8_9BACT</name>
<sequence length="104" mass="11436">MSNIWKKALTNALATMLYIMAVAGFMYYGSMVKIGRTNTILIPIALLSLFVCSAAITGFLIFGKPAQMYIDGKKKEALSLLTYTLAAFSVITFVLLVLLLLFSR</sequence>
<feature type="transmembrane region" description="Helical" evidence="1">
    <location>
        <begin position="40"/>
        <end position="62"/>
    </location>
</feature>
<feature type="transmembrane region" description="Helical" evidence="1">
    <location>
        <begin position="12"/>
        <end position="28"/>
    </location>
</feature>
<gene>
    <name evidence="2" type="ORF">A2Z00_05040</name>
</gene>
<feature type="transmembrane region" description="Helical" evidence="1">
    <location>
        <begin position="82"/>
        <end position="102"/>
    </location>
</feature>
<protein>
    <submittedName>
        <fullName evidence="2">Uncharacterized protein</fullName>
    </submittedName>
</protein>
<dbReference type="EMBL" id="MFIZ01000024">
    <property type="protein sequence ID" value="OGG11570.1"/>
    <property type="molecule type" value="Genomic_DNA"/>
</dbReference>
<proteinExistence type="predicted"/>
<dbReference type="AlphaFoldDB" id="A0A1F5ZGK8"/>
<keyword evidence="1" id="KW-0812">Transmembrane</keyword>
<evidence type="ECO:0000256" key="1">
    <source>
        <dbReference type="SAM" id="Phobius"/>
    </source>
</evidence>
<comment type="caution">
    <text evidence="2">The sequence shown here is derived from an EMBL/GenBank/DDBJ whole genome shotgun (WGS) entry which is preliminary data.</text>
</comment>
<accession>A0A1F5ZGK8</accession>
<organism evidence="2 3">
    <name type="scientific">Candidatus Gottesmanbacteria bacterium RBG_13_45_10</name>
    <dbReference type="NCBI Taxonomy" id="1798370"/>
    <lineage>
        <taxon>Bacteria</taxon>
        <taxon>Candidatus Gottesmaniibacteriota</taxon>
    </lineage>
</organism>